<feature type="transmembrane region" description="Helical" evidence="2">
    <location>
        <begin position="81"/>
        <end position="101"/>
    </location>
</feature>
<sequence length="316" mass="31337">MSSEAIAARIAASRMGGQGQAGSFPGAGSGVPAVGRTRPGVPASEGLAAVRERSASAASRLLSATVNLAALGWAARKRPALSVTFAAAGLGAVVASVFSLAPERAEFRPPPASGMRVPTTAKASAGSSHAGIAPYAPTSAAAGDQATPGTRSGRARNGRSSARPSSSGSTPANSLVSADPATPAPRGGKARDFAGPAGPGTPETASIRLSQPNDGGTVGAGTSITGSADLPADHQIWLLWRQGAGSYHVGGACRGGRTFTCDPPGLENGGDDTFQLTAVIVDPDTGRTLHAGETRDSLPSHLARHDITITVRRAAG</sequence>
<evidence type="ECO:0000256" key="1">
    <source>
        <dbReference type="SAM" id="MobiDB-lite"/>
    </source>
</evidence>
<name>A0ABS3UUH2_9ACTN</name>
<feature type="compositionally biased region" description="Gly residues" evidence="1">
    <location>
        <begin position="16"/>
        <end position="29"/>
    </location>
</feature>
<feature type="region of interest" description="Disordered" evidence="1">
    <location>
        <begin position="16"/>
        <end position="39"/>
    </location>
</feature>
<reference evidence="3 4" key="1">
    <citation type="submission" date="2021-03" db="EMBL/GenBank/DDBJ databases">
        <title>Actinoplanes flavus sp. nov., a novel actinomycete isolated from Coconut Palm rhizosphere soil.</title>
        <authorList>
            <person name="Luo X."/>
        </authorList>
    </citation>
    <scope>NUCLEOTIDE SEQUENCE [LARGE SCALE GENOMIC DNA]</scope>
    <source>
        <strain evidence="3 4">NEAU-H7</strain>
    </source>
</reference>
<accession>A0ABS3UUH2</accession>
<organism evidence="3 4">
    <name type="scientific">Actinoplanes flavus</name>
    <dbReference type="NCBI Taxonomy" id="2820290"/>
    <lineage>
        <taxon>Bacteria</taxon>
        <taxon>Bacillati</taxon>
        <taxon>Actinomycetota</taxon>
        <taxon>Actinomycetes</taxon>
        <taxon>Micromonosporales</taxon>
        <taxon>Micromonosporaceae</taxon>
        <taxon>Actinoplanes</taxon>
    </lineage>
</organism>
<gene>
    <name evidence="3" type="ORF">J5X75_32505</name>
</gene>
<feature type="compositionally biased region" description="Low complexity" evidence="1">
    <location>
        <begin position="158"/>
        <end position="171"/>
    </location>
</feature>
<comment type="caution">
    <text evidence="3">The sequence shown here is derived from an EMBL/GenBank/DDBJ whole genome shotgun (WGS) entry which is preliminary data.</text>
</comment>
<evidence type="ECO:0000313" key="4">
    <source>
        <dbReference type="Proteomes" id="UP000679690"/>
    </source>
</evidence>
<feature type="compositionally biased region" description="Polar residues" evidence="1">
    <location>
        <begin position="203"/>
        <end position="213"/>
    </location>
</feature>
<feature type="region of interest" description="Disordered" evidence="1">
    <location>
        <begin position="107"/>
        <end position="213"/>
    </location>
</feature>
<protein>
    <submittedName>
        <fullName evidence="3">Uncharacterized protein</fullName>
    </submittedName>
</protein>
<proteinExistence type="predicted"/>
<dbReference type="Proteomes" id="UP000679690">
    <property type="component" value="Unassembled WGS sequence"/>
</dbReference>
<keyword evidence="2" id="KW-0472">Membrane</keyword>
<keyword evidence="2" id="KW-1133">Transmembrane helix</keyword>
<dbReference type="RefSeq" id="WP_208471443.1">
    <property type="nucleotide sequence ID" value="NZ_JAGFNS010000027.1"/>
</dbReference>
<evidence type="ECO:0000313" key="3">
    <source>
        <dbReference type="EMBL" id="MBO3742238.1"/>
    </source>
</evidence>
<keyword evidence="2" id="KW-0812">Transmembrane</keyword>
<evidence type="ECO:0000256" key="2">
    <source>
        <dbReference type="SAM" id="Phobius"/>
    </source>
</evidence>
<dbReference type="EMBL" id="JAGFNS010000027">
    <property type="protein sequence ID" value="MBO3742238.1"/>
    <property type="molecule type" value="Genomic_DNA"/>
</dbReference>
<keyword evidence="4" id="KW-1185">Reference proteome</keyword>